<accession>A0ABT1ML24</accession>
<dbReference type="GO" id="GO:0006508">
    <property type="term" value="P:proteolysis"/>
    <property type="evidence" value="ECO:0007669"/>
    <property type="project" value="UniProtKB-KW"/>
</dbReference>
<dbReference type="Proteomes" id="UP001205603">
    <property type="component" value="Unassembled WGS sequence"/>
</dbReference>
<keyword evidence="3 5" id="KW-1133">Transmembrane helix</keyword>
<dbReference type="GO" id="GO:0008233">
    <property type="term" value="F:peptidase activity"/>
    <property type="evidence" value="ECO:0007669"/>
    <property type="project" value="UniProtKB-KW"/>
</dbReference>
<protein>
    <submittedName>
        <fullName evidence="7">Rhomboid family intramembrane serine protease</fullName>
    </submittedName>
</protein>
<sequence>MKRCESYPGKYVLPDFRFCLIFVYLYVFSLSRFCGVMEWMPCSANTPFYSYFTYIWLHKSWTHLILNVLAFFSISTFLSQKMKSVEYMVSGYIIAVVSAFITAGENFVCGSSGWVCALWGMDWASLILSGECKSYRFFTSTFGFLVTMLLGFFHPAFDGILHLVAFFFGCLYVLCRRFRSVVFGGIIVLFFFTSCSVRKKTETVDWTVKNSVRDTVSVQKQEHSEKCKSNYVTVETEEWEAMPFDTVAWNGCRENLQLKKKKVVRVTVQNRSKYDREISLDRKQESIKDSTRFINRVEKEQIPAIQSWKTELWLVLILFFLIGIILYRIKK</sequence>
<evidence type="ECO:0000313" key="7">
    <source>
        <dbReference type="EMBL" id="MCP9612566.1"/>
    </source>
</evidence>
<feature type="transmembrane region" description="Helical" evidence="5">
    <location>
        <begin position="85"/>
        <end position="104"/>
    </location>
</feature>
<organism evidence="7 8">
    <name type="scientific">Coprobacter tertius</name>
    <dbReference type="NCBI Taxonomy" id="2944915"/>
    <lineage>
        <taxon>Bacteria</taxon>
        <taxon>Pseudomonadati</taxon>
        <taxon>Bacteroidota</taxon>
        <taxon>Bacteroidia</taxon>
        <taxon>Bacteroidales</taxon>
        <taxon>Barnesiellaceae</taxon>
        <taxon>Coprobacter</taxon>
    </lineage>
</organism>
<name>A0ABT1ML24_9BACT</name>
<keyword evidence="7" id="KW-0378">Hydrolase</keyword>
<comment type="caution">
    <text evidence="7">The sequence shown here is derived from an EMBL/GenBank/DDBJ whole genome shotgun (WGS) entry which is preliminary data.</text>
</comment>
<gene>
    <name evidence="7" type="ORF">NMU02_10725</name>
</gene>
<feature type="transmembrane region" description="Helical" evidence="5">
    <location>
        <begin position="21"/>
        <end position="40"/>
    </location>
</feature>
<evidence type="ECO:0000256" key="3">
    <source>
        <dbReference type="ARBA" id="ARBA00022989"/>
    </source>
</evidence>
<feature type="transmembrane region" description="Helical" evidence="5">
    <location>
        <begin position="159"/>
        <end position="175"/>
    </location>
</feature>
<dbReference type="Pfam" id="PF01694">
    <property type="entry name" value="Rhomboid"/>
    <property type="match status" value="1"/>
</dbReference>
<evidence type="ECO:0000313" key="8">
    <source>
        <dbReference type="Proteomes" id="UP001205603"/>
    </source>
</evidence>
<comment type="subcellular location">
    <subcellularLocation>
        <location evidence="1">Membrane</location>
        <topology evidence="1">Multi-pass membrane protein</topology>
    </subcellularLocation>
</comment>
<evidence type="ECO:0000256" key="4">
    <source>
        <dbReference type="ARBA" id="ARBA00023136"/>
    </source>
</evidence>
<feature type="domain" description="Peptidase S54 rhomboid" evidence="6">
    <location>
        <begin position="48"/>
        <end position="175"/>
    </location>
</feature>
<keyword evidence="8" id="KW-1185">Reference proteome</keyword>
<evidence type="ECO:0000259" key="6">
    <source>
        <dbReference type="Pfam" id="PF01694"/>
    </source>
</evidence>
<reference evidence="7 8" key="1">
    <citation type="submission" date="2022-07" db="EMBL/GenBank/DDBJ databases">
        <title>Fecal culturing of patients with breast cancer.</title>
        <authorList>
            <person name="Teng N.M.Y."/>
            <person name="Kiu R."/>
            <person name="Evans R."/>
            <person name="Baker D.J."/>
            <person name="Zenner C."/>
            <person name="Robinson S.D."/>
            <person name="Hall L.J."/>
        </authorList>
    </citation>
    <scope>NUCLEOTIDE SEQUENCE [LARGE SCALE GENOMIC DNA]</scope>
    <source>
        <strain evidence="7 8">LH1063</strain>
    </source>
</reference>
<keyword evidence="2 5" id="KW-0812">Transmembrane</keyword>
<dbReference type="RefSeq" id="WP_255027895.1">
    <property type="nucleotide sequence ID" value="NZ_JANDHW010000011.1"/>
</dbReference>
<dbReference type="InterPro" id="IPR022764">
    <property type="entry name" value="Peptidase_S54_rhomboid_dom"/>
</dbReference>
<evidence type="ECO:0000256" key="5">
    <source>
        <dbReference type="SAM" id="Phobius"/>
    </source>
</evidence>
<feature type="transmembrane region" description="Helical" evidence="5">
    <location>
        <begin position="312"/>
        <end position="329"/>
    </location>
</feature>
<keyword evidence="4 5" id="KW-0472">Membrane</keyword>
<dbReference type="Gene3D" id="1.20.1540.10">
    <property type="entry name" value="Rhomboid-like"/>
    <property type="match status" value="1"/>
</dbReference>
<dbReference type="EMBL" id="JANDHW010000011">
    <property type="protein sequence ID" value="MCP9612566.1"/>
    <property type="molecule type" value="Genomic_DNA"/>
</dbReference>
<feature type="transmembrane region" description="Helical" evidence="5">
    <location>
        <begin position="60"/>
        <end position="78"/>
    </location>
</feature>
<dbReference type="SUPFAM" id="SSF144091">
    <property type="entry name" value="Rhomboid-like"/>
    <property type="match status" value="1"/>
</dbReference>
<keyword evidence="7" id="KW-0645">Protease</keyword>
<dbReference type="InterPro" id="IPR035952">
    <property type="entry name" value="Rhomboid-like_sf"/>
</dbReference>
<proteinExistence type="predicted"/>
<evidence type="ECO:0000256" key="1">
    <source>
        <dbReference type="ARBA" id="ARBA00004141"/>
    </source>
</evidence>
<evidence type="ECO:0000256" key="2">
    <source>
        <dbReference type="ARBA" id="ARBA00022692"/>
    </source>
</evidence>
<feature type="transmembrane region" description="Helical" evidence="5">
    <location>
        <begin position="182"/>
        <end position="199"/>
    </location>
</feature>